<dbReference type="RefSeq" id="WP_116235340.1">
    <property type="nucleotide sequence ID" value="NZ_QRDP01000004.1"/>
</dbReference>
<accession>A0A3D9FFM6</accession>
<organism evidence="1 2">
    <name type="scientific">Parasphingopyxis lamellibrachiae</name>
    <dbReference type="NCBI Taxonomy" id="680125"/>
    <lineage>
        <taxon>Bacteria</taxon>
        <taxon>Pseudomonadati</taxon>
        <taxon>Pseudomonadota</taxon>
        <taxon>Alphaproteobacteria</taxon>
        <taxon>Sphingomonadales</taxon>
        <taxon>Sphingomonadaceae</taxon>
        <taxon>Parasphingopyxis</taxon>
    </lineage>
</organism>
<evidence type="ECO:0000313" key="2">
    <source>
        <dbReference type="Proteomes" id="UP000256310"/>
    </source>
</evidence>
<dbReference type="EMBL" id="QRDP01000004">
    <property type="protein sequence ID" value="RED15871.1"/>
    <property type="molecule type" value="Genomic_DNA"/>
</dbReference>
<dbReference type="AlphaFoldDB" id="A0A3D9FFM6"/>
<dbReference type="Proteomes" id="UP000256310">
    <property type="component" value="Unassembled WGS sequence"/>
</dbReference>
<evidence type="ECO:0000313" key="1">
    <source>
        <dbReference type="EMBL" id="RED15871.1"/>
    </source>
</evidence>
<name>A0A3D9FFM6_9SPHN</name>
<comment type="caution">
    <text evidence="1">The sequence shown here is derived from an EMBL/GenBank/DDBJ whole genome shotgun (WGS) entry which is preliminary data.</text>
</comment>
<reference evidence="1 2" key="1">
    <citation type="submission" date="2018-07" db="EMBL/GenBank/DDBJ databases">
        <title>Genomic Encyclopedia of Type Strains, Phase IV (KMG-IV): sequencing the most valuable type-strain genomes for metagenomic binning, comparative biology and taxonomic classification.</title>
        <authorList>
            <person name="Goeker M."/>
        </authorList>
    </citation>
    <scope>NUCLEOTIDE SEQUENCE [LARGE SCALE GENOMIC DNA]</scope>
    <source>
        <strain evidence="1 2">DSM 26725</strain>
    </source>
</reference>
<proteinExistence type="predicted"/>
<keyword evidence="2" id="KW-1185">Reference proteome</keyword>
<sequence length="124" mass="14391">MKRDIDLIRRLMLIVDAKQGSHGLKADDLEVDDFSLEAITYHLYMMAEAGMLVSEPFHSVQHPEHRFDVIVYELSWQGHEYLDLIRDMALWTDIRQKMAHTGTHGFALAIELARTELRKRLEAG</sequence>
<dbReference type="Pfam" id="PF10711">
    <property type="entry name" value="DUF2513"/>
    <property type="match status" value="1"/>
</dbReference>
<protein>
    <submittedName>
        <fullName evidence="1">Uncharacterized protein DUF2513</fullName>
    </submittedName>
</protein>
<dbReference type="InterPro" id="IPR019650">
    <property type="entry name" value="DUF2513"/>
</dbReference>
<dbReference type="OrthoDB" id="6960201at2"/>
<gene>
    <name evidence="1" type="ORF">DFR46_0879</name>
</gene>